<dbReference type="Pfam" id="PF00076">
    <property type="entry name" value="RRM_1"/>
    <property type="match status" value="1"/>
</dbReference>
<dbReference type="CDD" id="cd00590">
    <property type="entry name" value="RRM_SF"/>
    <property type="match status" value="1"/>
</dbReference>
<dbReference type="InterPro" id="IPR050502">
    <property type="entry name" value="Euk_RNA-bind_prot"/>
</dbReference>
<sequence length="595" mass="69483">MSISMERQRWGRRLNNQGGRKHQFQGNHQSEVSTVFVNNIPPKVHWRWLTEIFQRYGDVMDVFIPQKRRKRDRKFGFVRFSIMDDARRASSRLNRTWLLDYRIGVNVTRFNGRLTYWRRVQEESQHKEIKNQNENDKKEQKHDFEGLTNDTKVQDRKEHEKGLVEDVLDIDLGKKNNGDMPGASYKSCDGVVEDETLGKLEKCVIGLSRGFYEKIVQVLSETAWVSCFGVPIHAWNPTTFKNIAELWGDLVSLNESTLFLKYFSKGVMLLMTDQQDKIEETIVLCKEKKYFSQDSSSRKLRHGDGSSDEEQRNLMRQRKHESWVRCWGYLQRGNMEVGGLGNAAKRKLILQRVKEVKVNVFLIQESKQERIEDVMIQSIWPGGNYDWIFAPSTGKAGGLFNEFIHDGGLIDLPLHGKKFTWYDAGRSKEVNFGSLPYALDIRYAGLWWNMCVFSKQDEEILFLENKLEQINTIENVRDLTVDEIEDKKKTMGVVFDFFKDHFAKVDCDENFYIDLHFAKLLEQDADCLKALFTMEENDLLNFVLEFQKYGRLDQGLNSSFIALILKDKWCGDKPLKLVFPRLFSLATNKNAKVCD</sequence>
<evidence type="ECO:0000256" key="3">
    <source>
        <dbReference type="SAM" id="MobiDB-lite"/>
    </source>
</evidence>
<dbReference type="STRING" id="93759.A0A1R3GX88"/>
<dbReference type="PANTHER" id="PTHR48025:SF1">
    <property type="entry name" value="RRM DOMAIN-CONTAINING PROTEIN"/>
    <property type="match status" value="1"/>
</dbReference>
<evidence type="ECO:0000259" key="4">
    <source>
        <dbReference type="PROSITE" id="PS50102"/>
    </source>
</evidence>
<accession>A0A1R3GX88</accession>
<dbReference type="OrthoDB" id="1749483at2759"/>
<keyword evidence="6" id="KW-1185">Reference proteome</keyword>
<dbReference type="SMART" id="SM00360">
    <property type="entry name" value="RRM"/>
    <property type="match status" value="1"/>
</dbReference>
<feature type="region of interest" description="Disordered" evidence="3">
    <location>
        <begin position="1"/>
        <end position="27"/>
    </location>
</feature>
<evidence type="ECO:0000256" key="1">
    <source>
        <dbReference type="ARBA" id="ARBA00022884"/>
    </source>
</evidence>
<dbReference type="EMBL" id="AWUE01021301">
    <property type="protein sequence ID" value="OMO62744.1"/>
    <property type="molecule type" value="Genomic_DNA"/>
</dbReference>
<keyword evidence="1 2" id="KW-0694">RNA-binding</keyword>
<dbReference type="Proteomes" id="UP000187203">
    <property type="component" value="Unassembled WGS sequence"/>
</dbReference>
<dbReference type="InterPro" id="IPR035979">
    <property type="entry name" value="RBD_domain_sf"/>
</dbReference>
<dbReference type="GO" id="GO:0003729">
    <property type="term" value="F:mRNA binding"/>
    <property type="evidence" value="ECO:0007669"/>
    <property type="project" value="TreeGrafter"/>
</dbReference>
<dbReference type="InterPro" id="IPR012677">
    <property type="entry name" value="Nucleotide-bd_a/b_plait_sf"/>
</dbReference>
<name>A0A1R3GX88_9ROSI</name>
<evidence type="ECO:0000256" key="2">
    <source>
        <dbReference type="PROSITE-ProRule" id="PRU00176"/>
    </source>
</evidence>
<feature type="region of interest" description="Disordered" evidence="3">
    <location>
        <begin position="125"/>
        <end position="159"/>
    </location>
</feature>
<evidence type="ECO:0000313" key="6">
    <source>
        <dbReference type="Proteomes" id="UP000187203"/>
    </source>
</evidence>
<reference evidence="6" key="1">
    <citation type="submission" date="2013-09" db="EMBL/GenBank/DDBJ databases">
        <title>Corchorus olitorius genome sequencing.</title>
        <authorList>
            <person name="Alam M."/>
            <person name="Haque M.S."/>
            <person name="Islam M.S."/>
            <person name="Emdad E.M."/>
            <person name="Islam M.M."/>
            <person name="Ahmed B."/>
            <person name="Halim A."/>
            <person name="Hossen Q.M.M."/>
            <person name="Hossain M.Z."/>
            <person name="Ahmed R."/>
            <person name="Khan M.M."/>
            <person name="Islam R."/>
            <person name="Rashid M.M."/>
            <person name="Khan S.A."/>
            <person name="Rahman M.S."/>
            <person name="Alam M."/>
            <person name="Yahiya A.S."/>
            <person name="Khan M.S."/>
            <person name="Azam M.S."/>
            <person name="Haque T."/>
            <person name="Lashkar M.Z.H."/>
            <person name="Akhand A.I."/>
            <person name="Morshed G."/>
            <person name="Roy S."/>
            <person name="Uddin K.S."/>
            <person name="Rabeya T."/>
            <person name="Hossain A.S."/>
            <person name="Chowdhury A."/>
            <person name="Snigdha A.R."/>
            <person name="Mortoza M.S."/>
            <person name="Matin S.A."/>
            <person name="Hoque S.M.E."/>
            <person name="Islam M.K."/>
            <person name="Roy D.K."/>
            <person name="Haider R."/>
            <person name="Moosa M.M."/>
            <person name="Elias S.M."/>
            <person name="Hasan A.M."/>
            <person name="Jahan S."/>
            <person name="Shafiuddin M."/>
            <person name="Mahmood N."/>
            <person name="Shommy N.S."/>
        </authorList>
    </citation>
    <scope>NUCLEOTIDE SEQUENCE [LARGE SCALE GENOMIC DNA]</scope>
    <source>
        <strain evidence="6">cv. O-4</strain>
    </source>
</reference>
<dbReference type="Gene3D" id="3.30.70.330">
    <property type="match status" value="1"/>
</dbReference>
<dbReference type="SUPFAM" id="SSF54928">
    <property type="entry name" value="RNA-binding domain, RBD"/>
    <property type="match status" value="1"/>
</dbReference>
<protein>
    <recommendedName>
        <fullName evidence="4">RRM domain-containing protein</fullName>
    </recommendedName>
</protein>
<proteinExistence type="predicted"/>
<gene>
    <name evidence="5" type="ORF">COLO4_32924</name>
</gene>
<feature type="domain" description="RRM" evidence="4">
    <location>
        <begin position="33"/>
        <end position="110"/>
    </location>
</feature>
<dbReference type="PROSITE" id="PS50102">
    <property type="entry name" value="RRM"/>
    <property type="match status" value="1"/>
</dbReference>
<organism evidence="5 6">
    <name type="scientific">Corchorus olitorius</name>
    <dbReference type="NCBI Taxonomy" id="93759"/>
    <lineage>
        <taxon>Eukaryota</taxon>
        <taxon>Viridiplantae</taxon>
        <taxon>Streptophyta</taxon>
        <taxon>Embryophyta</taxon>
        <taxon>Tracheophyta</taxon>
        <taxon>Spermatophyta</taxon>
        <taxon>Magnoliopsida</taxon>
        <taxon>eudicotyledons</taxon>
        <taxon>Gunneridae</taxon>
        <taxon>Pentapetalae</taxon>
        <taxon>rosids</taxon>
        <taxon>malvids</taxon>
        <taxon>Malvales</taxon>
        <taxon>Malvaceae</taxon>
        <taxon>Grewioideae</taxon>
        <taxon>Apeibeae</taxon>
        <taxon>Corchorus</taxon>
    </lineage>
</organism>
<dbReference type="AlphaFoldDB" id="A0A1R3GX88"/>
<comment type="caution">
    <text evidence="5">The sequence shown here is derived from an EMBL/GenBank/DDBJ whole genome shotgun (WGS) entry which is preliminary data.</text>
</comment>
<feature type="compositionally biased region" description="Polar residues" evidence="3">
    <location>
        <begin position="14"/>
        <end position="27"/>
    </location>
</feature>
<dbReference type="InterPro" id="IPR000504">
    <property type="entry name" value="RRM_dom"/>
</dbReference>
<dbReference type="PANTHER" id="PTHR48025">
    <property type="entry name" value="OS02G0815200 PROTEIN"/>
    <property type="match status" value="1"/>
</dbReference>
<feature type="compositionally biased region" description="Basic and acidic residues" evidence="3">
    <location>
        <begin position="125"/>
        <end position="145"/>
    </location>
</feature>
<evidence type="ECO:0000313" key="5">
    <source>
        <dbReference type="EMBL" id="OMO62744.1"/>
    </source>
</evidence>